<accession>A0A4R3T7D6</accession>
<dbReference type="SMART" id="SM00342">
    <property type="entry name" value="HTH_ARAC"/>
    <property type="match status" value="1"/>
</dbReference>
<feature type="modified residue" description="4-aspartylphosphate" evidence="8">
    <location>
        <position position="55"/>
    </location>
</feature>
<dbReference type="RefSeq" id="WP_132225242.1">
    <property type="nucleotide sequence ID" value="NZ_JANKBG010000016.1"/>
</dbReference>
<dbReference type="GO" id="GO:0005737">
    <property type="term" value="C:cytoplasm"/>
    <property type="evidence" value="ECO:0007669"/>
    <property type="project" value="UniProtKB-SubCell"/>
</dbReference>
<evidence type="ECO:0000256" key="3">
    <source>
        <dbReference type="ARBA" id="ARBA00022553"/>
    </source>
</evidence>
<sequence length="526" mass="62014">MYKVLIADDERLIRITLKNMIDWQALHCEVIATVKDGKEAYRIFQEVHPEIVITDLKMPEMDGIELITKIKKESRNTQVIVLSNYSDFELVRDAMKAGAFDYLLKITLEKEELTRIITQVKENCEEGGSSQNEEEKQGIKELQQCMVLSKNEHIIDMKEYQRALAQPIFREYEDFYQLAYFRVDNINMLYEGKFKEHARLQSNLRDLIRESISLYVKHQVIFISNHSGVILFHSAEKLRIITICNSIMRNIEQYLDVHLSITLSDIQRTLKTYDEVYMQVVQAHEQRFYKGEGVLIHSEEGDLFHSLQMNDLQYHVELLEAVQKKNFHQANVLIDKTLLYMRENHIVPRQVLEYTIFIINNLEGKEIEKGARQNMPFGAITANIRKCETLDKLSEVLKEGFVKIEEWMKDSSSSKYRREITEVMDFVEKNYHQKLNLKMLAETLDMNESTLSRLFKSETGINLNYYINEKRMKKAKELLQEPAYKIKDVANAVGMEDQLYFNKVFKKYYHVSPSDYRKKVLQDDEA</sequence>
<protein>
    <submittedName>
        <fullName evidence="11">AraC family two component transcriptional regulator</fullName>
    </submittedName>
</protein>
<comment type="subcellular location">
    <subcellularLocation>
        <location evidence="1">Cytoplasm</location>
    </subcellularLocation>
</comment>
<dbReference type="InterPro" id="IPR020449">
    <property type="entry name" value="Tscrpt_reg_AraC-type_HTH"/>
</dbReference>
<name>A0A4R3T7D6_9FIRM</name>
<dbReference type="PROSITE" id="PS50110">
    <property type="entry name" value="RESPONSE_REGULATORY"/>
    <property type="match status" value="1"/>
</dbReference>
<dbReference type="InterPro" id="IPR001789">
    <property type="entry name" value="Sig_transdc_resp-reg_receiver"/>
</dbReference>
<evidence type="ECO:0000256" key="7">
    <source>
        <dbReference type="ARBA" id="ARBA00023163"/>
    </source>
</evidence>
<dbReference type="InterPro" id="IPR009057">
    <property type="entry name" value="Homeodomain-like_sf"/>
</dbReference>
<keyword evidence="12" id="KW-1185">Reference proteome</keyword>
<comment type="caution">
    <text evidence="11">The sequence shown here is derived from an EMBL/GenBank/DDBJ whole genome shotgun (WGS) entry which is preliminary data.</text>
</comment>
<dbReference type="InterPro" id="IPR011006">
    <property type="entry name" value="CheY-like_superfamily"/>
</dbReference>
<evidence type="ECO:0000256" key="2">
    <source>
        <dbReference type="ARBA" id="ARBA00022490"/>
    </source>
</evidence>
<keyword evidence="6" id="KW-0238">DNA-binding</keyword>
<evidence type="ECO:0000256" key="4">
    <source>
        <dbReference type="ARBA" id="ARBA00023012"/>
    </source>
</evidence>
<dbReference type="PROSITE" id="PS01124">
    <property type="entry name" value="HTH_ARAC_FAMILY_2"/>
    <property type="match status" value="1"/>
</dbReference>
<feature type="domain" description="HTH araC/xylS-type" evidence="9">
    <location>
        <begin position="421"/>
        <end position="519"/>
    </location>
</feature>
<dbReference type="AlphaFoldDB" id="A0A4R3T7D6"/>
<keyword evidence="2" id="KW-0963">Cytoplasm</keyword>
<dbReference type="GO" id="GO:0000160">
    <property type="term" value="P:phosphorelay signal transduction system"/>
    <property type="evidence" value="ECO:0007669"/>
    <property type="project" value="UniProtKB-KW"/>
</dbReference>
<organism evidence="11 12">
    <name type="scientific">Longicatena caecimuris</name>
    <dbReference type="NCBI Taxonomy" id="1796635"/>
    <lineage>
        <taxon>Bacteria</taxon>
        <taxon>Bacillati</taxon>
        <taxon>Bacillota</taxon>
        <taxon>Erysipelotrichia</taxon>
        <taxon>Erysipelotrichales</taxon>
        <taxon>Erysipelotrichaceae</taxon>
        <taxon>Longicatena</taxon>
    </lineage>
</organism>
<gene>
    <name evidence="11" type="ORF">EDD61_11745</name>
</gene>
<evidence type="ECO:0000259" key="9">
    <source>
        <dbReference type="PROSITE" id="PS01124"/>
    </source>
</evidence>
<reference evidence="11 12" key="1">
    <citation type="submission" date="2019-03" db="EMBL/GenBank/DDBJ databases">
        <title>Genomic Encyclopedia of Type Strains, Phase IV (KMG-IV): sequencing the most valuable type-strain genomes for metagenomic binning, comparative biology and taxonomic classification.</title>
        <authorList>
            <person name="Goeker M."/>
        </authorList>
    </citation>
    <scope>NUCLEOTIDE SEQUENCE [LARGE SCALE GENOMIC DNA]</scope>
    <source>
        <strain evidence="11 12">DSM 29481</strain>
    </source>
</reference>
<evidence type="ECO:0000313" key="11">
    <source>
        <dbReference type="EMBL" id="TCU57658.1"/>
    </source>
</evidence>
<dbReference type="PRINTS" id="PR00032">
    <property type="entry name" value="HTHARAC"/>
</dbReference>
<dbReference type="CDD" id="cd17536">
    <property type="entry name" value="REC_YesN-like"/>
    <property type="match status" value="1"/>
</dbReference>
<feature type="domain" description="Response regulatory" evidence="10">
    <location>
        <begin position="3"/>
        <end position="120"/>
    </location>
</feature>
<dbReference type="SMART" id="SM00448">
    <property type="entry name" value="REC"/>
    <property type="match status" value="1"/>
</dbReference>
<dbReference type="PANTHER" id="PTHR42713">
    <property type="entry name" value="HISTIDINE KINASE-RELATED"/>
    <property type="match status" value="1"/>
</dbReference>
<dbReference type="PANTHER" id="PTHR42713:SF3">
    <property type="entry name" value="TRANSCRIPTIONAL REGULATORY PROTEIN HPTR"/>
    <property type="match status" value="1"/>
</dbReference>
<evidence type="ECO:0000259" key="10">
    <source>
        <dbReference type="PROSITE" id="PS50110"/>
    </source>
</evidence>
<dbReference type="GO" id="GO:0043565">
    <property type="term" value="F:sequence-specific DNA binding"/>
    <property type="evidence" value="ECO:0007669"/>
    <property type="project" value="InterPro"/>
</dbReference>
<dbReference type="Gene3D" id="1.10.10.60">
    <property type="entry name" value="Homeodomain-like"/>
    <property type="match status" value="2"/>
</dbReference>
<evidence type="ECO:0000313" key="12">
    <source>
        <dbReference type="Proteomes" id="UP000295773"/>
    </source>
</evidence>
<dbReference type="InterPro" id="IPR018060">
    <property type="entry name" value="HTH_AraC"/>
</dbReference>
<dbReference type="GO" id="GO:0003700">
    <property type="term" value="F:DNA-binding transcription factor activity"/>
    <property type="evidence" value="ECO:0007669"/>
    <property type="project" value="InterPro"/>
</dbReference>
<dbReference type="Pfam" id="PF12833">
    <property type="entry name" value="HTH_18"/>
    <property type="match status" value="1"/>
</dbReference>
<dbReference type="Gene3D" id="3.40.50.2300">
    <property type="match status" value="1"/>
</dbReference>
<evidence type="ECO:0000256" key="8">
    <source>
        <dbReference type="PROSITE-ProRule" id="PRU00169"/>
    </source>
</evidence>
<evidence type="ECO:0000256" key="6">
    <source>
        <dbReference type="ARBA" id="ARBA00023125"/>
    </source>
</evidence>
<dbReference type="Proteomes" id="UP000295773">
    <property type="component" value="Unassembled WGS sequence"/>
</dbReference>
<dbReference type="Pfam" id="PF00072">
    <property type="entry name" value="Response_reg"/>
    <property type="match status" value="1"/>
</dbReference>
<evidence type="ECO:0000256" key="1">
    <source>
        <dbReference type="ARBA" id="ARBA00004496"/>
    </source>
</evidence>
<proteinExistence type="predicted"/>
<evidence type="ECO:0000256" key="5">
    <source>
        <dbReference type="ARBA" id="ARBA00023015"/>
    </source>
</evidence>
<dbReference type="EMBL" id="SMBP01000017">
    <property type="protein sequence ID" value="TCU57658.1"/>
    <property type="molecule type" value="Genomic_DNA"/>
</dbReference>
<dbReference type="SUPFAM" id="SSF46689">
    <property type="entry name" value="Homeodomain-like"/>
    <property type="match status" value="2"/>
</dbReference>
<keyword evidence="4" id="KW-0902">Two-component regulatory system</keyword>
<keyword evidence="7" id="KW-0804">Transcription</keyword>
<keyword evidence="3 8" id="KW-0597">Phosphoprotein</keyword>
<dbReference type="InterPro" id="IPR051552">
    <property type="entry name" value="HptR"/>
</dbReference>
<keyword evidence="5" id="KW-0805">Transcription regulation</keyword>
<dbReference type="SUPFAM" id="SSF52172">
    <property type="entry name" value="CheY-like"/>
    <property type="match status" value="1"/>
</dbReference>